<sequence length="287" mass="32017">MSHYQRSASVPPARQRRQSQPYAPPAHVTTPPPYAAVKGDPYAHAYVAPTLASWAPYPQYPIQQYHAPQPSVLPQPQGYGYFQWPSTTSVDETPDDHKGGRPRTPAPSMRSKKGGIFASLRRKVTGPDVHLHTLLLHARPSPLFYDVRNIPTTAVRAGGPGVGLAPAERAQHATSPPTSFLRITCELVPWSIEITRAKGVTVGDVLDELYAMLHKQIRRSEWQIAQDGLQEKIVRSFAWRCYNSTAPRGYEEQQGPKRVDWLLKRTAFRGLSHGPDESTFVLHLGQH</sequence>
<dbReference type="STRING" id="1314781.A0A165I3C2"/>
<evidence type="ECO:0000313" key="4">
    <source>
        <dbReference type="Proteomes" id="UP000077266"/>
    </source>
</evidence>
<dbReference type="AlphaFoldDB" id="A0A165I3C2"/>
<dbReference type="Proteomes" id="UP000077266">
    <property type="component" value="Unassembled WGS sequence"/>
</dbReference>
<feature type="domain" description="DUF6699" evidence="2">
    <location>
        <begin position="144"/>
        <end position="276"/>
    </location>
</feature>
<dbReference type="InterPro" id="IPR046522">
    <property type="entry name" value="DUF6699"/>
</dbReference>
<name>A0A165I3C2_EXIGL</name>
<evidence type="ECO:0000259" key="2">
    <source>
        <dbReference type="Pfam" id="PF20415"/>
    </source>
</evidence>
<keyword evidence="4" id="KW-1185">Reference proteome</keyword>
<dbReference type="InParanoid" id="A0A165I3C2"/>
<organism evidence="3 4">
    <name type="scientific">Exidia glandulosa HHB12029</name>
    <dbReference type="NCBI Taxonomy" id="1314781"/>
    <lineage>
        <taxon>Eukaryota</taxon>
        <taxon>Fungi</taxon>
        <taxon>Dikarya</taxon>
        <taxon>Basidiomycota</taxon>
        <taxon>Agaricomycotina</taxon>
        <taxon>Agaricomycetes</taxon>
        <taxon>Auriculariales</taxon>
        <taxon>Exidiaceae</taxon>
        <taxon>Exidia</taxon>
    </lineage>
</organism>
<feature type="region of interest" description="Disordered" evidence="1">
    <location>
        <begin position="1"/>
        <end position="35"/>
    </location>
</feature>
<protein>
    <recommendedName>
        <fullName evidence="2">DUF6699 domain-containing protein</fullName>
    </recommendedName>
</protein>
<proteinExistence type="predicted"/>
<evidence type="ECO:0000313" key="3">
    <source>
        <dbReference type="EMBL" id="KZV92836.1"/>
    </source>
</evidence>
<dbReference type="EMBL" id="KV426001">
    <property type="protein sequence ID" value="KZV92836.1"/>
    <property type="molecule type" value="Genomic_DNA"/>
</dbReference>
<accession>A0A165I3C2</accession>
<gene>
    <name evidence="3" type="ORF">EXIGLDRAFT_768663</name>
</gene>
<dbReference type="Pfam" id="PF20415">
    <property type="entry name" value="DUF6699"/>
    <property type="match status" value="1"/>
</dbReference>
<reference evidence="3 4" key="1">
    <citation type="journal article" date="2016" name="Mol. Biol. Evol.">
        <title>Comparative Genomics of Early-Diverging Mushroom-Forming Fungi Provides Insights into the Origins of Lignocellulose Decay Capabilities.</title>
        <authorList>
            <person name="Nagy L.G."/>
            <person name="Riley R."/>
            <person name="Tritt A."/>
            <person name="Adam C."/>
            <person name="Daum C."/>
            <person name="Floudas D."/>
            <person name="Sun H."/>
            <person name="Yadav J.S."/>
            <person name="Pangilinan J."/>
            <person name="Larsson K.H."/>
            <person name="Matsuura K."/>
            <person name="Barry K."/>
            <person name="Labutti K."/>
            <person name="Kuo R."/>
            <person name="Ohm R.A."/>
            <person name="Bhattacharya S.S."/>
            <person name="Shirouzu T."/>
            <person name="Yoshinaga Y."/>
            <person name="Martin F.M."/>
            <person name="Grigoriev I.V."/>
            <person name="Hibbett D.S."/>
        </authorList>
    </citation>
    <scope>NUCLEOTIDE SEQUENCE [LARGE SCALE GENOMIC DNA]</scope>
    <source>
        <strain evidence="3 4">HHB12029</strain>
    </source>
</reference>
<evidence type="ECO:0000256" key="1">
    <source>
        <dbReference type="SAM" id="MobiDB-lite"/>
    </source>
</evidence>
<dbReference type="OrthoDB" id="3144234at2759"/>
<feature type="region of interest" description="Disordered" evidence="1">
    <location>
        <begin position="83"/>
        <end position="112"/>
    </location>
</feature>